<gene>
    <name evidence="13" type="ORF">LT42_24135</name>
</gene>
<evidence type="ECO:0000256" key="2">
    <source>
        <dbReference type="ARBA" id="ARBA00006555"/>
    </source>
</evidence>
<evidence type="ECO:0000256" key="7">
    <source>
        <dbReference type="ARBA" id="ARBA00022927"/>
    </source>
</evidence>
<evidence type="ECO:0000256" key="5">
    <source>
        <dbReference type="ARBA" id="ARBA00022519"/>
    </source>
</evidence>
<feature type="domain" description="TonB C-terminal" evidence="12">
    <location>
        <begin position="202"/>
        <end position="298"/>
    </location>
</feature>
<evidence type="ECO:0000256" key="4">
    <source>
        <dbReference type="ARBA" id="ARBA00022475"/>
    </source>
</evidence>
<dbReference type="InterPro" id="IPR037682">
    <property type="entry name" value="TonB_C"/>
</dbReference>
<evidence type="ECO:0000256" key="3">
    <source>
        <dbReference type="ARBA" id="ARBA00022448"/>
    </source>
</evidence>
<feature type="transmembrane region" description="Helical" evidence="11">
    <location>
        <begin position="24"/>
        <end position="47"/>
    </location>
</feature>
<dbReference type="GO" id="GO:0098797">
    <property type="term" value="C:plasma membrane protein complex"/>
    <property type="evidence" value="ECO:0007669"/>
    <property type="project" value="TreeGrafter"/>
</dbReference>
<keyword evidence="9 11" id="KW-0472">Membrane</keyword>
<evidence type="ECO:0000259" key="12">
    <source>
        <dbReference type="PROSITE" id="PS52015"/>
    </source>
</evidence>
<dbReference type="InterPro" id="IPR051045">
    <property type="entry name" value="TonB-dependent_transducer"/>
</dbReference>
<dbReference type="OrthoDB" id="9803361at2"/>
<feature type="region of interest" description="Disordered" evidence="10">
    <location>
        <begin position="129"/>
        <end position="155"/>
    </location>
</feature>
<evidence type="ECO:0000313" key="14">
    <source>
        <dbReference type="Proteomes" id="UP000029719"/>
    </source>
</evidence>
<evidence type="ECO:0000256" key="6">
    <source>
        <dbReference type="ARBA" id="ARBA00022692"/>
    </source>
</evidence>
<feature type="compositionally biased region" description="Basic and acidic residues" evidence="10">
    <location>
        <begin position="139"/>
        <end position="151"/>
    </location>
</feature>
<dbReference type="GO" id="GO:0055085">
    <property type="term" value="P:transmembrane transport"/>
    <property type="evidence" value="ECO:0007669"/>
    <property type="project" value="InterPro"/>
</dbReference>
<evidence type="ECO:0000256" key="10">
    <source>
        <dbReference type="SAM" id="MobiDB-lite"/>
    </source>
</evidence>
<dbReference type="SUPFAM" id="SSF74653">
    <property type="entry name" value="TolA/TonB C-terminal domain"/>
    <property type="match status" value="1"/>
</dbReference>
<dbReference type="PANTHER" id="PTHR33446">
    <property type="entry name" value="PROTEIN TONB-RELATED"/>
    <property type="match status" value="1"/>
</dbReference>
<keyword evidence="5" id="KW-0997">Cell inner membrane</keyword>
<dbReference type="PROSITE" id="PS52015">
    <property type="entry name" value="TONB_CTD"/>
    <property type="match status" value="1"/>
</dbReference>
<proteinExistence type="inferred from homology"/>
<dbReference type="GO" id="GO:0031992">
    <property type="term" value="F:energy transducer activity"/>
    <property type="evidence" value="ECO:0007669"/>
    <property type="project" value="TreeGrafter"/>
</dbReference>
<evidence type="ECO:0000256" key="1">
    <source>
        <dbReference type="ARBA" id="ARBA00004383"/>
    </source>
</evidence>
<evidence type="ECO:0000256" key="9">
    <source>
        <dbReference type="ARBA" id="ARBA00023136"/>
    </source>
</evidence>
<dbReference type="InterPro" id="IPR006260">
    <property type="entry name" value="TonB/TolA_C"/>
</dbReference>
<keyword evidence="4" id="KW-1003">Cell membrane</keyword>
<keyword evidence="3" id="KW-0813">Transport</keyword>
<comment type="subcellular location">
    <subcellularLocation>
        <location evidence="1">Cell inner membrane</location>
        <topology evidence="1">Single-pass membrane protein</topology>
        <orientation evidence="1">Periplasmic side</orientation>
    </subcellularLocation>
</comment>
<sequence length="300" mass="33193">MNAAADDDLPMSLTRTGVRPADRLGFTLMIAALVHLAVILGVGFTYVKPEKISQTLEITLAPFKSDTKPKDADFLAQQNQEGSGSLDKKAVPKITEIAPYQDNQINKVTPPPAAKPVVKQEAPKIAVATKAPSTQKTVAKREEVKPEEQKKVAPTIDSTQLNSEIASLEAELADEQQAYAKRPKIHRLSAASTMRDKGAWYKEDWRKKIERIGNLNYPDEARRKQVYGSLRMMVSINRDGSLYEVLILESSGQPLLDQAAQKIVRLAAPFAPFTGDLADIDRLEIIRTWKFARGDKLSSN</sequence>
<keyword evidence="6 11" id="KW-0812">Transmembrane</keyword>
<accession>A0A9X0EAI5</accession>
<dbReference type="FunFam" id="3.30.1150.10:FF:000012">
    <property type="entry name" value="Energy transducer TonB"/>
    <property type="match status" value="1"/>
</dbReference>
<dbReference type="PANTHER" id="PTHR33446:SF11">
    <property type="entry name" value="TONB3"/>
    <property type="match status" value="1"/>
</dbReference>
<keyword evidence="7" id="KW-0653">Protein transport</keyword>
<dbReference type="Proteomes" id="UP000029719">
    <property type="component" value="Unassembled WGS sequence"/>
</dbReference>
<reference evidence="13 14" key="1">
    <citation type="submission" date="2014-09" db="EMBL/GenBank/DDBJ databases">
        <title>Genome sequence of Pseudomonas lutea strain DSM 17257T.</title>
        <authorList>
            <person name="Kwak Y."/>
            <person name="Shin J.-H."/>
        </authorList>
    </citation>
    <scope>NUCLEOTIDE SEQUENCE [LARGE SCALE GENOMIC DNA]</scope>
    <source>
        <strain evidence="13 14">DSM 17257</strain>
    </source>
</reference>
<dbReference type="Pfam" id="PF03544">
    <property type="entry name" value="TonB_C"/>
    <property type="match status" value="1"/>
</dbReference>
<dbReference type="AlphaFoldDB" id="A0A9X0EAI5"/>
<keyword evidence="8 11" id="KW-1133">Transmembrane helix</keyword>
<organism evidence="13 14">
    <name type="scientific">Pseudomonas lutea</name>
    <dbReference type="NCBI Taxonomy" id="243924"/>
    <lineage>
        <taxon>Bacteria</taxon>
        <taxon>Pseudomonadati</taxon>
        <taxon>Pseudomonadota</taxon>
        <taxon>Gammaproteobacteria</taxon>
        <taxon>Pseudomonadales</taxon>
        <taxon>Pseudomonadaceae</taxon>
        <taxon>Pseudomonas</taxon>
    </lineage>
</organism>
<evidence type="ECO:0000256" key="8">
    <source>
        <dbReference type="ARBA" id="ARBA00022989"/>
    </source>
</evidence>
<evidence type="ECO:0000313" key="13">
    <source>
        <dbReference type="EMBL" id="KGF62239.1"/>
    </source>
</evidence>
<dbReference type="GO" id="GO:0015031">
    <property type="term" value="P:protein transport"/>
    <property type="evidence" value="ECO:0007669"/>
    <property type="project" value="UniProtKB-KW"/>
</dbReference>
<dbReference type="Gene3D" id="3.30.1150.10">
    <property type="match status" value="1"/>
</dbReference>
<name>A0A9X0EAI5_9PSED</name>
<evidence type="ECO:0000256" key="11">
    <source>
        <dbReference type="SAM" id="Phobius"/>
    </source>
</evidence>
<protein>
    <submittedName>
        <fullName evidence="13">Energy transducer TonB</fullName>
    </submittedName>
</protein>
<dbReference type="NCBIfam" id="TIGR01352">
    <property type="entry name" value="tonB_Cterm"/>
    <property type="match status" value="1"/>
</dbReference>
<dbReference type="EMBL" id="JRMB01000004">
    <property type="protein sequence ID" value="KGF62239.1"/>
    <property type="molecule type" value="Genomic_DNA"/>
</dbReference>
<dbReference type="RefSeq" id="WP_037018870.1">
    <property type="nucleotide sequence ID" value="NZ_JRMB01000004.1"/>
</dbReference>
<comment type="similarity">
    <text evidence="2">Belongs to the TonB family.</text>
</comment>
<comment type="caution">
    <text evidence="13">The sequence shown here is derived from an EMBL/GenBank/DDBJ whole genome shotgun (WGS) entry which is preliminary data.</text>
</comment>